<dbReference type="GO" id="GO:0008017">
    <property type="term" value="F:microtubule binding"/>
    <property type="evidence" value="ECO:0007669"/>
    <property type="project" value="InterPro"/>
</dbReference>
<dbReference type="Ensembl" id="ENSOSIT00000000482.1">
    <property type="protein sequence ID" value="ENSOSIP00000000461.1"/>
    <property type="gene ID" value="ENSOSIG00000000273.1"/>
</dbReference>
<sequence>MALDLSLSDALTDSVPQLGQESQVNQDFVAKLEAETFVDQVKETVGKTDFIPLLDNDDNTTELYRGVSKYVTMSSFKDSPSTVRSTIYWWS</sequence>
<dbReference type="GO" id="GO:0000226">
    <property type="term" value="P:microtubule cytoskeleton organization"/>
    <property type="evidence" value="ECO:0007669"/>
    <property type="project" value="TreeGrafter"/>
</dbReference>
<dbReference type="AlphaFoldDB" id="A0A8C8DAW3"/>
<reference evidence="1" key="2">
    <citation type="submission" date="2025-09" db="UniProtKB">
        <authorList>
            <consortium name="Ensembl"/>
        </authorList>
    </citation>
    <scope>IDENTIFICATION</scope>
</reference>
<protein>
    <submittedName>
        <fullName evidence="1">Uncharacterized protein</fullName>
    </submittedName>
</protein>
<accession>A0A8C8DAW3</accession>
<name>A0A8C8DAW3_9TELE</name>
<evidence type="ECO:0000313" key="1">
    <source>
        <dbReference type="Ensembl" id="ENSOSIP00000000461.1"/>
    </source>
</evidence>
<proteinExistence type="predicted"/>
<dbReference type="GO" id="GO:0043005">
    <property type="term" value="C:neuron projection"/>
    <property type="evidence" value="ECO:0007669"/>
    <property type="project" value="TreeGrafter"/>
</dbReference>
<evidence type="ECO:0000313" key="2">
    <source>
        <dbReference type="Proteomes" id="UP000694383"/>
    </source>
</evidence>
<reference evidence="1" key="1">
    <citation type="submission" date="2025-08" db="UniProtKB">
        <authorList>
            <consortium name="Ensembl"/>
        </authorList>
    </citation>
    <scope>IDENTIFICATION</scope>
</reference>
<keyword evidence="2" id="KW-1185">Reference proteome</keyword>
<dbReference type="PANTHER" id="PTHR11501:SF16">
    <property type="entry name" value="MICROTUBULE-ASSOCIATED PROTEIN 4"/>
    <property type="match status" value="1"/>
</dbReference>
<dbReference type="Proteomes" id="UP000694383">
    <property type="component" value="Unplaced"/>
</dbReference>
<dbReference type="GO" id="GO:0031175">
    <property type="term" value="P:neuron projection development"/>
    <property type="evidence" value="ECO:0007669"/>
    <property type="project" value="TreeGrafter"/>
</dbReference>
<dbReference type="PANTHER" id="PTHR11501">
    <property type="entry name" value="MICROTUBULE-ASSOCIATED PROTEIN"/>
    <property type="match status" value="1"/>
</dbReference>
<dbReference type="InterPro" id="IPR027324">
    <property type="entry name" value="MAP2/MAP4/Tau"/>
</dbReference>
<dbReference type="GeneTree" id="ENSGT01110000267612"/>
<organism evidence="1 2">
    <name type="scientific">Oryzias sinensis</name>
    <name type="common">Chinese medaka</name>
    <dbReference type="NCBI Taxonomy" id="183150"/>
    <lineage>
        <taxon>Eukaryota</taxon>
        <taxon>Metazoa</taxon>
        <taxon>Chordata</taxon>
        <taxon>Craniata</taxon>
        <taxon>Vertebrata</taxon>
        <taxon>Euteleostomi</taxon>
        <taxon>Actinopterygii</taxon>
        <taxon>Neopterygii</taxon>
        <taxon>Teleostei</taxon>
        <taxon>Neoteleostei</taxon>
        <taxon>Acanthomorphata</taxon>
        <taxon>Ovalentaria</taxon>
        <taxon>Atherinomorphae</taxon>
        <taxon>Beloniformes</taxon>
        <taxon>Adrianichthyidae</taxon>
        <taxon>Oryziinae</taxon>
        <taxon>Oryzias</taxon>
    </lineage>
</organism>